<reference evidence="8" key="1">
    <citation type="journal article" date="2021" name="Sci. Adv.">
        <title>The American lobster genome reveals insights on longevity, neural, and immune adaptations.</title>
        <authorList>
            <person name="Polinski J.M."/>
            <person name="Zimin A.V."/>
            <person name="Clark K.F."/>
            <person name="Kohn A.B."/>
            <person name="Sadowski N."/>
            <person name="Timp W."/>
            <person name="Ptitsyn A."/>
            <person name="Khanna P."/>
            <person name="Romanova D.Y."/>
            <person name="Williams P."/>
            <person name="Greenwood S.J."/>
            <person name="Moroz L.L."/>
            <person name="Walt D.R."/>
            <person name="Bodnar A.G."/>
        </authorList>
    </citation>
    <scope>NUCLEOTIDE SEQUENCE</scope>
    <source>
        <strain evidence="8">GMGI-L3</strain>
    </source>
</reference>
<feature type="chain" id="PRO_5035219212" evidence="6">
    <location>
        <begin position="20"/>
        <end position="1420"/>
    </location>
</feature>
<dbReference type="CDD" id="cd00033">
    <property type="entry name" value="CCP"/>
    <property type="match status" value="1"/>
</dbReference>
<dbReference type="InterPro" id="IPR036056">
    <property type="entry name" value="Fibrinogen-like_C"/>
</dbReference>
<keyword evidence="2 5" id="KW-0768">Sushi</keyword>
<dbReference type="Proteomes" id="UP000747542">
    <property type="component" value="Unassembled WGS sequence"/>
</dbReference>
<evidence type="ECO:0000256" key="1">
    <source>
        <dbReference type="ARBA" id="ARBA00004328"/>
    </source>
</evidence>
<protein>
    <submittedName>
        <fullName evidence="8">Coagulation factor XIII B chain-like</fullName>
    </submittedName>
</protein>
<dbReference type="Pfam" id="PF00084">
    <property type="entry name" value="Sushi"/>
    <property type="match status" value="1"/>
</dbReference>
<organism evidence="8 9">
    <name type="scientific">Homarus americanus</name>
    <name type="common">American lobster</name>
    <dbReference type="NCBI Taxonomy" id="6706"/>
    <lineage>
        <taxon>Eukaryota</taxon>
        <taxon>Metazoa</taxon>
        <taxon>Ecdysozoa</taxon>
        <taxon>Arthropoda</taxon>
        <taxon>Crustacea</taxon>
        <taxon>Multicrustacea</taxon>
        <taxon>Malacostraca</taxon>
        <taxon>Eumalacostraca</taxon>
        <taxon>Eucarida</taxon>
        <taxon>Decapoda</taxon>
        <taxon>Pleocyemata</taxon>
        <taxon>Astacidea</taxon>
        <taxon>Nephropoidea</taxon>
        <taxon>Nephropidae</taxon>
        <taxon>Homarus</taxon>
    </lineage>
</organism>
<evidence type="ECO:0000256" key="5">
    <source>
        <dbReference type="PROSITE-ProRule" id="PRU00302"/>
    </source>
</evidence>
<dbReference type="EMBL" id="JAHLQT010013773">
    <property type="protein sequence ID" value="KAG7170704.1"/>
    <property type="molecule type" value="Genomic_DNA"/>
</dbReference>
<dbReference type="SMART" id="SM00032">
    <property type="entry name" value="CCP"/>
    <property type="match status" value="11"/>
</dbReference>
<name>A0A8J5N0Q1_HOMAM</name>
<dbReference type="Gene3D" id="2.10.70.10">
    <property type="entry name" value="Complement Module, domain 1"/>
    <property type="match status" value="1"/>
</dbReference>
<keyword evidence="4" id="KW-1015">Disulfide bond</keyword>
<comment type="caution">
    <text evidence="8">The sequence shown here is derived from an EMBL/GenBank/DDBJ whole genome shotgun (WGS) entry which is preliminary data.</text>
</comment>
<dbReference type="InterPro" id="IPR016187">
    <property type="entry name" value="CTDL_fold"/>
</dbReference>
<dbReference type="InterPro" id="IPR014716">
    <property type="entry name" value="Fibrinogen_a/b/g_C_1"/>
</dbReference>
<evidence type="ECO:0000313" key="9">
    <source>
        <dbReference type="Proteomes" id="UP000747542"/>
    </source>
</evidence>
<accession>A0A8J5N0Q1</accession>
<dbReference type="SUPFAM" id="SSF56436">
    <property type="entry name" value="C-type lectin-like"/>
    <property type="match status" value="1"/>
</dbReference>
<dbReference type="InterPro" id="IPR001304">
    <property type="entry name" value="C-type_lectin-like"/>
</dbReference>
<feature type="domain" description="Sushi" evidence="7">
    <location>
        <begin position="909"/>
        <end position="968"/>
    </location>
</feature>
<dbReference type="InterPro" id="IPR016186">
    <property type="entry name" value="C-type_lectin-like/link_sf"/>
</dbReference>
<dbReference type="PANTHER" id="PTHR45785:SF2">
    <property type="entry name" value="COMPLEMENT FACTOR H-RELATED"/>
    <property type="match status" value="1"/>
</dbReference>
<dbReference type="InterPro" id="IPR000436">
    <property type="entry name" value="Sushi_SCR_CCP_dom"/>
</dbReference>
<dbReference type="Gene3D" id="3.10.100.10">
    <property type="entry name" value="Mannose-Binding Protein A, subunit A"/>
    <property type="match status" value="1"/>
</dbReference>
<dbReference type="InterPro" id="IPR035976">
    <property type="entry name" value="Sushi/SCR/CCP_sf"/>
</dbReference>
<keyword evidence="3 6" id="KW-0732">Signal</keyword>
<dbReference type="CDD" id="cd00037">
    <property type="entry name" value="CLECT"/>
    <property type="match status" value="1"/>
</dbReference>
<dbReference type="SMART" id="SM00034">
    <property type="entry name" value="CLECT"/>
    <property type="match status" value="1"/>
</dbReference>
<evidence type="ECO:0000256" key="4">
    <source>
        <dbReference type="ARBA" id="ARBA00023157"/>
    </source>
</evidence>
<dbReference type="SUPFAM" id="SSF57535">
    <property type="entry name" value="Complement control module/SCR domain"/>
    <property type="match status" value="4"/>
</dbReference>
<evidence type="ECO:0000259" key="7">
    <source>
        <dbReference type="PROSITE" id="PS50923"/>
    </source>
</evidence>
<evidence type="ECO:0000256" key="3">
    <source>
        <dbReference type="ARBA" id="ARBA00022729"/>
    </source>
</evidence>
<comment type="caution">
    <text evidence="5">Lacks conserved residue(s) required for the propagation of feature annotation.</text>
</comment>
<dbReference type="PROSITE" id="PS50923">
    <property type="entry name" value="SUSHI"/>
    <property type="match status" value="2"/>
</dbReference>
<dbReference type="SUPFAM" id="SSF56496">
    <property type="entry name" value="Fibrinogen C-terminal domain-like"/>
    <property type="match status" value="1"/>
</dbReference>
<dbReference type="InterPro" id="IPR051503">
    <property type="entry name" value="ComplSys_Reg/VirEntry_Med"/>
</dbReference>
<feature type="signal peptide" evidence="6">
    <location>
        <begin position="1"/>
        <end position="19"/>
    </location>
</feature>
<evidence type="ECO:0000256" key="6">
    <source>
        <dbReference type="SAM" id="SignalP"/>
    </source>
</evidence>
<keyword evidence="9" id="KW-1185">Reference proteome</keyword>
<gene>
    <name evidence="8" type="primary">F13b-L</name>
    <name evidence="8" type="ORF">Hamer_G013530</name>
</gene>
<evidence type="ECO:0000256" key="2">
    <source>
        <dbReference type="ARBA" id="ARBA00022659"/>
    </source>
</evidence>
<evidence type="ECO:0000313" key="8">
    <source>
        <dbReference type="EMBL" id="KAG7170704.1"/>
    </source>
</evidence>
<comment type="subcellular location">
    <subcellularLocation>
        <location evidence="1">Virion</location>
    </subcellularLocation>
</comment>
<dbReference type="Gene3D" id="3.90.215.10">
    <property type="entry name" value="Gamma Fibrinogen, chain A, domain 1"/>
    <property type="match status" value="1"/>
</dbReference>
<sequence length="1420" mass="158058">MKMKVLLGCLLLLLQEAVAQNATNSSTLWKRGSKVRVWYCDDVDKGLTTDHRMRIVLFGDADWDDPGNCDDTSDTAVCSDLPTLLDAQQVHTFTYNDADKYGVYYECNSGLSFLSGNPGRLTQCVAGSWTTIDDICLEDCDLPRDCCAVAEKYGFSNSDGQEYLVSPSNNTDDDDDITVKCDLGDTPDSPDGSWTLVLQHYASSNLHLTLQQYIDGHGNPSDTGSYFIGLKNLVAFNWDDSTERPLVMKLMMEASSANLYASYGDVVITKDTFTLQRLGTYHGNAGDNLADSIGKKFCEGVGPNDTDPCWWGGEDTGRNSFLTSATPIWGTTNLISVTVWVRPKYCDEVHCPDDYVMAVGGTVCFYFSDVPATNHMDALARRDGDVYPSIIGSFSDHNFACNDDRCPTKKREMCVLLRDGGFYSEAWCNLDSRYFACQMPVMCPPDYTAHKSRCYKVMEMSNSTFLNALDSCNFDGAALAYPQDENIFNFITQLVKMQVNSSLGGTVNLALGYNTVWENMTIDNMYTSVTTEVNTLMNSVTRTPGYDYTFLNLQLDSLNWNLIQASDADTTSYAICEFRGPLGCWNDIPTPLNMSVTYSLNANRINQKVTYTCTPGYFVNGQVGNNTPQYRYCHGQLGGWMPRDQALVPCIGVDVCNEDFPPKLADMDLNEQRNPRYETHTLKYQCKYPDMTNQAGLRDQILTCTPYNGTEFNSTHRYVPDNVTVCDRCFRNPDVRNAVTNFSTQTMYLIGDTLIATCDYSHRVAHQVDTQVVNCTNNGWQKLPCQKVCLLEPVVINATTDWEDNMWTVGETVKATCKDDLYFAILKSQTHHVKCTDSGWSSDPYCQQVCLDTPYVANATVNLEDKMWVVGSAPMATCNSQHMFIAEKSNTKPLPCTSQGWQQVTGCDKVCENPEVEGAIMSGPSEMWPVGVRVNFTCSSGYSLIPSGDTVQQVLCADDGWKSEPCQKLCQLEPEVINATTDWQDDLWPVGTAVNAACEGDLIFVGDRSNIRPVFCTDTGWENEPACEEKIPSVLCSLQPQVGNASTTWDNITWWVGGVITATCDHLHYFLNGSTKETQLTCTTQGWENITGCEKILSVACNEEPLVVNATTTWVNRTWWVGEEINITCNSDHKFIPEDTYNQLMECSEDDNIGENCYVPPVIENGNSAWVNRTWLVRETVVATCSPQHIFVAENATERHVVCTDYGWENVTACEKVCEGEPTVEGATTDWSLSGVWMVGTIVNATCISGHYLIPSGDQVQIIQCTDDGWDNGTTACMEGCVDKPDFGNVTSNWVAKAWKTNENVTVSCPDQHFTRDRLENTSFTCTSDGWVIDYPCIKACEGNPSVVNANVSWVEGIWLEGEKVTAICNEQHHVHWGTISYTIPCTSEGWDNSTTCVFCKYIYNIVQLFSHKKNACLSK</sequence>
<dbReference type="PANTHER" id="PTHR45785">
    <property type="entry name" value="COMPLEMENT FACTOR H-RELATED"/>
    <property type="match status" value="1"/>
</dbReference>
<proteinExistence type="predicted"/>
<dbReference type="SMART" id="SM00186">
    <property type="entry name" value="FBG"/>
    <property type="match status" value="1"/>
</dbReference>
<dbReference type="InterPro" id="IPR002181">
    <property type="entry name" value="Fibrinogen_a/b/g_C_dom"/>
</dbReference>
<feature type="domain" description="Sushi" evidence="7">
    <location>
        <begin position="1216"/>
        <end position="1279"/>
    </location>
</feature>